<name>A0A6I4IA58_9SPHI</name>
<dbReference type="Pfam" id="PF13788">
    <property type="entry name" value="DUF4180"/>
    <property type="match status" value="1"/>
</dbReference>
<protein>
    <submittedName>
        <fullName evidence="2">DUF4180 domain-containing protein</fullName>
    </submittedName>
</protein>
<comment type="caution">
    <text evidence="2">The sequence shown here is derived from an EMBL/GenBank/DDBJ whole genome shotgun (WGS) entry which is preliminary data.</text>
</comment>
<dbReference type="EMBL" id="WQLA01000002">
    <property type="protein sequence ID" value="MVN90376.1"/>
    <property type="molecule type" value="Genomic_DNA"/>
</dbReference>
<dbReference type="RefSeq" id="WP_157540171.1">
    <property type="nucleotide sequence ID" value="NZ_WQLA01000002.1"/>
</dbReference>
<sequence>MNIEIIEHKGVPIALVSSQHIIISNEQNALDLLANCGYQGADAIIINEENVSSDFFELSTKLAGNVLQKFSNYRMQLAIVGSFDKYDSKSLRDFIYESNKGKRINFVSSIDEAKAALTNS</sequence>
<gene>
    <name evidence="2" type="ORF">GO816_04480</name>
</gene>
<accession>A0A6I4IA58</accession>
<evidence type="ECO:0000313" key="2">
    <source>
        <dbReference type="EMBL" id="MVN90376.1"/>
    </source>
</evidence>
<dbReference type="OrthoDB" id="8595425at2"/>
<proteinExistence type="predicted"/>
<evidence type="ECO:0000259" key="1">
    <source>
        <dbReference type="Pfam" id="PF13788"/>
    </source>
</evidence>
<dbReference type="AlphaFoldDB" id="A0A6I4IA58"/>
<dbReference type="InterPro" id="IPR025438">
    <property type="entry name" value="DUF4180"/>
</dbReference>
<reference evidence="2 3" key="1">
    <citation type="submission" date="2019-12" db="EMBL/GenBank/DDBJ databases">
        <title>Mucilaginibacter sp. HME9299 genome sequencing and assembly.</title>
        <authorList>
            <person name="Kang H."/>
            <person name="Kim H."/>
            <person name="Joh K."/>
        </authorList>
    </citation>
    <scope>NUCLEOTIDE SEQUENCE [LARGE SCALE GENOMIC DNA]</scope>
    <source>
        <strain evidence="2 3">HME9299</strain>
    </source>
</reference>
<keyword evidence="3" id="KW-1185">Reference proteome</keyword>
<feature type="domain" description="DUF4180" evidence="1">
    <location>
        <begin position="9"/>
        <end position="117"/>
    </location>
</feature>
<evidence type="ECO:0000313" key="3">
    <source>
        <dbReference type="Proteomes" id="UP000434850"/>
    </source>
</evidence>
<dbReference type="Proteomes" id="UP000434850">
    <property type="component" value="Unassembled WGS sequence"/>
</dbReference>
<organism evidence="2 3">
    <name type="scientific">Mucilaginibacter aquatilis</name>
    <dbReference type="NCBI Taxonomy" id="1517760"/>
    <lineage>
        <taxon>Bacteria</taxon>
        <taxon>Pseudomonadati</taxon>
        <taxon>Bacteroidota</taxon>
        <taxon>Sphingobacteriia</taxon>
        <taxon>Sphingobacteriales</taxon>
        <taxon>Sphingobacteriaceae</taxon>
        <taxon>Mucilaginibacter</taxon>
    </lineage>
</organism>